<feature type="signal peptide" evidence="1">
    <location>
        <begin position="1"/>
        <end position="19"/>
    </location>
</feature>
<evidence type="ECO:0008006" key="4">
    <source>
        <dbReference type="Google" id="ProtNLM"/>
    </source>
</evidence>
<evidence type="ECO:0000313" key="3">
    <source>
        <dbReference type="Proteomes" id="UP001583280"/>
    </source>
</evidence>
<protein>
    <recommendedName>
        <fullName evidence="4">Lipoprotein</fullName>
    </recommendedName>
</protein>
<reference evidence="2 3" key="1">
    <citation type="journal article" date="2024" name="IMA Fungus">
        <title>IMA Genome - F19 : A genome assembly and annotation guide to empower mycologists, including annotated draft genome sequences of Ceratocystis pirilliformis, Diaporthe australafricana, Fusarium ophioides, Paecilomyces lecythidis, and Sporothrix stenoceras.</title>
        <authorList>
            <person name="Aylward J."/>
            <person name="Wilson A.M."/>
            <person name="Visagie C.M."/>
            <person name="Spraker J."/>
            <person name="Barnes I."/>
            <person name="Buitendag C."/>
            <person name="Ceriani C."/>
            <person name="Del Mar Angel L."/>
            <person name="du Plessis D."/>
            <person name="Fuchs T."/>
            <person name="Gasser K."/>
            <person name="Kramer D."/>
            <person name="Li W."/>
            <person name="Munsamy K."/>
            <person name="Piso A."/>
            <person name="Price J.L."/>
            <person name="Sonnekus B."/>
            <person name="Thomas C."/>
            <person name="van der Nest A."/>
            <person name="van Dijk A."/>
            <person name="van Heerden A."/>
            <person name="van Vuuren N."/>
            <person name="Yilmaz N."/>
            <person name="Duong T.A."/>
            <person name="van der Merwe N.A."/>
            <person name="Wingfield M.J."/>
            <person name="Wingfield B.D."/>
        </authorList>
    </citation>
    <scope>NUCLEOTIDE SEQUENCE [LARGE SCALE GENOMIC DNA]</scope>
    <source>
        <strain evidence="2 3">CMW 12675</strain>
    </source>
</reference>
<comment type="caution">
    <text evidence="2">The sequence shown here is derived from an EMBL/GenBank/DDBJ whole genome shotgun (WGS) entry which is preliminary data.</text>
</comment>
<accession>A0ABR3YJ45</accession>
<evidence type="ECO:0000313" key="2">
    <source>
        <dbReference type="EMBL" id="KAL1888050.1"/>
    </source>
</evidence>
<dbReference type="Proteomes" id="UP001583280">
    <property type="component" value="Unassembled WGS sequence"/>
</dbReference>
<keyword evidence="3" id="KW-1185">Reference proteome</keyword>
<gene>
    <name evidence="2" type="ORF">Cpir12675_006320</name>
</gene>
<evidence type="ECO:0000256" key="1">
    <source>
        <dbReference type="SAM" id="SignalP"/>
    </source>
</evidence>
<sequence>MRFHSLLSLGLMLSPFGSCRPGISNQETNGLENTIITDVSHSDYLESHGYYVLDKQNGIYWILSNFFDGLGAVVKISIDTEYKSATILDNYLDQGIVDMEKLKLPQIFQGFCYKENIPCNEIKSITMDIDDWSTHRSAKNYRLDNSLSLDQEFQITANQRGWEVFLPTTYYKHATEMLPGIEAEKITIKQERRGSESPKYAAVIAEVMMVSFKQPELKDE</sequence>
<proteinExistence type="predicted"/>
<dbReference type="EMBL" id="JAWDJO010000282">
    <property type="protein sequence ID" value="KAL1888050.1"/>
    <property type="molecule type" value="Genomic_DNA"/>
</dbReference>
<keyword evidence="1" id="KW-0732">Signal</keyword>
<feature type="chain" id="PRO_5045634617" description="Lipoprotein" evidence="1">
    <location>
        <begin position="20"/>
        <end position="220"/>
    </location>
</feature>
<name>A0ABR3YJ45_9PEZI</name>
<organism evidence="2 3">
    <name type="scientific">Ceratocystis pirilliformis</name>
    <dbReference type="NCBI Taxonomy" id="259994"/>
    <lineage>
        <taxon>Eukaryota</taxon>
        <taxon>Fungi</taxon>
        <taxon>Dikarya</taxon>
        <taxon>Ascomycota</taxon>
        <taxon>Pezizomycotina</taxon>
        <taxon>Sordariomycetes</taxon>
        <taxon>Hypocreomycetidae</taxon>
        <taxon>Microascales</taxon>
        <taxon>Ceratocystidaceae</taxon>
        <taxon>Ceratocystis</taxon>
    </lineage>
</organism>